<dbReference type="Gene3D" id="3.80.10.10">
    <property type="entry name" value="Ribonuclease Inhibitor"/>
    <property type="match status" value="1"/>
</dbReference>
<dbReference type="PANTHER" id="PTHR36766:SF61">
    <property type="entry name" value="NB-ARC DOMAIN DISEASE RESISTANCE PROTEIN"/>
    <property type="match status" value="1"/>
</dbReference>
<evidence type="ECO:0000313" key="2">
    <source>
        <dbReference type="EMBL" id="MCI29491.1"/>
    </source>
</evidence>
<reference evidence="2 3" key="1">
    <citation type="journal article" date="2018" name="Front. Plant Sci.">
        <title>Red Clover (Trifolium pratense) and Zigzag Clover (T. medium) - A Picture of Genomic Similarities and Differences.</title>
        <authorList>
            <person name="Dluhosova J."/>
            <person name="Istvanek J."/>
            <person name="Nedelnik J."/>
            <person name="Repkova J."/>
        </authorList>
    </citation>
    <scope>NUCLEOTIDE SEQUENCE [LARGE SCALE GENOMIC DNA]</scope>
    <source>
        <strain evidence="3">cv. 10/8</strain>
        <tissue evidence="2">Leaf</tissue>
    </source>
</reference>
<dbReference type="SUPFAM" id="SSF52047">
    <property type="entry name" value="RNI-like"/>
    <property type="match status" value="1"/>
</dbReference>
<evidence type="ECO:0000313" key="3">
    <source>
        <dbReference type="Proteomes" id="UP000265520"/>
    </source>
</evidence>
<protein>
    <submittedName>
        <fullName evidence="2">Disease resistance protein (CC-NBS-LRR class) family protein</fullName>
    </submittedName>
</protein>
<name>A0A392QYR5_9FABA</name>
<organism evidence="2 3">
    <name type="scientific">Trifolium medium</name>
    <dbReference type="NCBI Taxonomy" id="97028"/>
    <lineage>
        <taxon>Eukaryota</taxon>
        <taxon>Viridiplantae</taxon>
        <taxon>Streptophyta</taxon>
        <taxon>Embryophyta</taxon>
        <taxon>Tracheophyta</taxon>
        <taxon>Spermatophyta</taxon>
        <taxon>Magnoliopsida</taxon>
        <taxon>eudicotyledons</taxon>
        <taxon>Gunneridae</taxon>
        <taxon>Pentapetalae</taxon>
        <taxon>rosids</taxon>
        <taxon>fabids</taxon>
        <taxon>Fabales</taxon>
        <taxon>Fabaceae</taxon>
        <taxon>Papilionoideae</taxon>
        <taxon>50 kb inversion clade</taxon>
        <taxon>NPAAA clade</taxon>
        <taxon>Hologalegina</taxon>
        <taxon>IRL clade</taxon>
        <taxon>Trifolieae</taxon>
        <taxon>Trifolium</taxon>
    </lineage>
</organism>
<comment type="caution">
    <text evidence="2">The sequence shown here is derived from an EMBL/GenBank/DDBJ whole genome shotgun (WGS) entry which is preliminary data.</text>
</comment>
<proteinExistence type="predicted"/>
<evidence type="ECO:0000256" key="1">
    <source>
        <dbReference type="ARBA" id="ARBA00022821"/>
    </source>
</evidence>
<keyword evidence="1" id="KW-0611">Plant defense</keyword>
<dbReference type="GO" id="GO:0006952">
    <property type="term" value="P:defense response"/>
    <property type="evidence" value="ECO:0007669"/>
    <property type="project" value="UniProtKB-KW"/>
</dbReference>
<dbReference type="InterPro" id="IPR032675">
    <property type="entry name" value="LRR_dom_sf"/>
</dbReference>
<accession>A0A392QYR5</accession>
<dbReference type="EMBL" id="LXQA010172954">
    <property type="protein sequence ID" value="MCI29491.1"/>
    <property type="molecule type" value="Genomic_DNA"/>
</dbReference>
<keyword evidence="3" id="KW-1185">Reference proteome</keyword>
<dbReference type="PANTHER" id="PTHR36766">
    <property type="entry name" value="PLANT BROAD-SPECTRUM MILDEW RESISTANCE PROTEIN RPW8"/>
    <property type="match status" value="1"/>
</dbReference>
<dbReference type="Proteomes" id="UP000265520">
    <property type="component" value="Unassembled WGS sequence"/>
</dbReference>
<sequence>MLNLSLNNESPVQKLMMKHLVIDNIPGLLTLPEWIEGAAETLEALAISELPNFRMLPECLTTMTHLKKLGISGCPQLLSLPSGIHHLTALEFLRIKGCPELCRKCKPKSGEYWPMIAHIKTVIIEEEDDEEEEGRH</sequence>
<dbReference type="AlphaFoldDB" id="A0A392QYR5"/>